<evidence type="ECO:0000256" key="5">
    <source>
        <dbReference type="SAM" id="MobiDB-lite"/>
    </source>
</evidence>
<evidence type="ECO:0000256" key="2">
    <source>
        <dbReference type="ARBA" id="ARBA00009508"/>
    </source>
</evidence>
<dbReference type="InterPro" id="IPR050435">
    <property type="entry name" value="MZM1/LYRM7"/>
</dbReference>
<dbReference type="GO" id="GO:0005759">
    <property type="term" value="C:mitochondrial matrix"/>
    <property type="evidence" value="ECO:0007669"/>
    <property type="project" value="UniProtKB-SubCell"/>
</dbReference>
<proteinExistence type="inferred from homology"/>
<evidence type="ECO:0008006" key="8">
    <source>
        <dbReference type="Google" id="ProtNLM"/>
    </source>
</evidence>
<comment type="similarity">
    <text evidence="2">Belongs to the complex I LYR family.</text>
</comment>
<comment type="subcellular location">
    <subcellularLocation>
        <location evidence="1">Mitochondrion matrix</location>
    </subcellularLocation>
</comment>
<evidence type="ECO:0000256" key="1">
    <source>
        <dbReference type="ARBA" id="ARBA00004305"/>
    </source>
</evidence>
<evidence type="ECO:0000313" key="6">
    <source>
        <dbReference type="EMBL" id="KNC29947.1"/>
    </source>
</evidence>
<reference evidence="6 7" key="1">
    <citation type="journal article" date="2015" name="Nat. Commun.">
        <title>Lucilia cuprina genome unlocks parasitic fly biology to underpin future interventions.</title>
        <authorList>
            <person name="Anstead C.A."/>
            <person name="Korhonen P.K."/>
            <person name="Young N.D."/>
            <person name="Hall R.S."/>
            <person name="Jex A.R."/>
            <person name="Murali S.C."/>
            <person name="Hughes D.S."/>
            <person name="Lee S.F."/>
            <person name="Perry T."/>
            <person name="Stroehlein A.J."/>
            <person name="Ansell B.R."/>
            <person name="Breugelmans B."/>
            <person name="Hofmann A."/>
            <person name="Qu J."/>
            <person name="Dugan S."/>
            <person name="Lee S.L."/>
            <person name="Chao H."/>
            <person name="Dinh H."/>
            <person name="Han Y."/>
            <person name="Doddapaneni H.V."/>
            <person name="Worley K.C."/>
            <person name="Muzny D.M."/>
            <person name="Ioannidis P."/>
            <person name="Waterhouse R.M."/>
            <person name="Zdobnov E.M."/>
            <person name="James P.J."/>
            <person name="Bagnall N.H."/>
            <person name="Kotze A.C."/>
            <person name="Gibbs R.A."/>
            <person name="Richards S."/>
            <person name="Batterham P."/>
            <person name="Gasser R.B."/>
        </authorList>
    </citation>
    <scope>NUCLEOTIDE SEQUENCE [LARGE SCALE GENOMIC DNA]</scope>
    <source>
        <strain evidence="6 7">LS</strain>
        <tissue evidence="6">Full body</tissue>
    </source>
</reference>
<evidence type="ECO:0000256" key="3">
    <source>
        <dbReference type="ARBA" id="ARBA00023128"/>
    </source>
</evidence>
<dbReference type="Proteomes" id="UP000037069">
    <property type="component" value="Unassembled WGS sequence"/>
</dbReference>
<dbReference type="GO" id="GO:0044183">
    <property type="term" value="F:protein folding chaperone"/>
    <property type="evidence" value="ECO:0007669"/>
    <property type="project" value="TreeGrafter"/>
</dbReference>
<organism evidence="6 7">
    <name type="scientific">Lucilia cuprina</name>
    <name type="common">Green bottle fly</name>
    <name type="synonym">Australian sheep blowfly</name>
    <dbReference type="NCBI Taxonomy" id="7375"/>
    <lineage>
        <taxon>Eukaryota</taxon>
        <taxon>Metazoa</taxon>
        <taxon>Ecdysozoa</taxon>
        <taxon>Arthropoda</taxon>
        <taxon>Hexapoda</taxon>
        <taxon>Insecta</taxon>
        <taxon>Pterygota</taxon>
        <taxon>Neoptera</taxon>
        <taxon>Endopterygota</taxon>
        <taxon>Diptera</taxon>
        <taxon>Brachycera</taxon>
        <taxon>Muscomorpha</taxon>
        <taxon>Oestroidea</taxon>
        <taxon>Calliphoridae</taxon>
        <taxon>Luciliinae</taxon>
        <taxon>Lucilia</taxon>
    </lineage>
</organism>
<accession>A0A0L0CCK9</accession>
<evidence type="ECO:0000313" key="7">
    <source>
        <dbReference type="Proteomes" id="UP000037069"/>
    </source>
</evidence>
<feature type="region of interest" description="Disordered" evidence="5">
    <location>
        <begin position="95"/>
        <end position="128"/>
    </location>
</feature>
<evidence type="ECO:0000256" key="4">
    <source>
        <dbReference type="ARBA" id="ARBA00023186"/>
    </source>
</evidence>
<keyword evidence="4" id="KW-0143">Chaperone</keyword>
<sequence length="128" mass="14576">MSQIRREVINAFKKLHRTRQFIFAGDDRALEAGRKEINDRFKKNMTETNVDNVKKMLQLALDVDKELRTNVIQAKQKEEGVYELRITPETTRLENFPFNPDIEIPPRRKAKSGSGDGGCCGGAAPTKK</sequence>
<dbReference type="EMBL" id="JRES01000608">
    <property type="protein sequence ID" value="KNC29947.1"/>
    <property type="molecule type" value="Genomic_DNA"/>
</dbReference>
<dbReference type="OrthoDB" id="529194at2759"/>
<dbReference type="AlphaFoldDB" id="A0A0L0CCK9"/>
<protein>
    <recommendedName>
        <fullName evidence="8">Complex III assembly factor LYRM7</fullName>
    </recommendedName>
</protein>
<dbReference type="STRING" id="7375.A0A0L0CCK9"/>
<dbReference type="PANTHER" id="PTHR46749">
    <property type="entry name" value="COMPLEX III ASSEMBLY FACTOR LYRM7"/>
    <property type="match status" value="1"/>
</dbReference>
<dbReference type="InterPro" id="IPR045298">
    <property type="entry name" value="Complex1_LYR_LYRM7"/>
</dbReference>
<name>A0A0L0CCK9_LUCCU</name>
<dbReference type="PANTHER" id="PTHR46749:SF1">
    <property type="entry name" value="COMPLEX III ASSEMBLY FACTOR LYRM7"/>
    <property type="match status" value="1"/>
</dbReference>
<dbReference type="OMA" id="TRQYVFH"/>
<dbReference type="CDD" id="cd20267">
    <property type="entry name" value="Complex1_LYR_LYRM7"/>
    <property type="match status" value="1"/>
</dbReference>
<keyword evidence="7" id="KW-1185">Reference proteome</keyword>
<keyword evidence="3" id="KW-0496">Mitochondrion</keyword>
<gene>
    <name evidence="6" type="ORF">FF38_08545</name>
</gene>
<comment type="caution">
    <text evidence="6">The sequence shown here is derived from an EMBL/GenBank/DDBJ whole genome shotgun (WGS) entry which is preliminary data.</text>
</comment>
<dbReference type="GO" id="GO:0034551">
    <property type="term" value="P:mitochondrial respiratory chain complex III assembly"/>
    <property type="evidence" value="ECO:0007669"/>
    <property type="project" value="InterPro"/>
</dbReference>